<dbReference type="PANTHER" id="PTHR31210">
    <property type="entry name" value="OS06G0731900 PROTEIN"/>
    <property type="match status" value="1"/>
</dbReference>
<proteinExistence type="predicted"/>
<dbReference type="Pfam" id="PF05212">
    <property type="entry name" value="DUF707"/>
    <property type="match status" value="1"/>
</dbReference>
<sequence>MRLNPILTALSGAAVGFFIGVSFPVQLGPSQLPCYYVFPWRGGEGGGEATAGTSTTTNILGRLWVPFVVSNSSNNTGAAAAVLQQPNATATTATCSPAAANKRNKPPPTGAERLPPKIVVSESDLHMRRLWGDPRQDTPVRKYLLTMTVGFTEKANVNATVHKFSDDFDVMLFHYDGRTTEWDDEFPWSKDAIHVSARKQAKWWYAKRFLHPSVVAPYEYVFLWDEDLATDFFDADEYVRLVRKHGLRISQPGLDVTRGKKTYDVTTRRNDGSEVHRSTVGGPGNCSDVHTRPCSGFVEVMAPVFSREAWACAWHMIQNDLIHGWGLDLNFWRCVDDPEEQMGVVDAQYVAHRAVPTLGRQGNPETGGGGKVRARAWREFADFNARIRNADRAAAAQQQEAAAAAAAGSAAPLATRPPQPPRSK</sequence>
<feature type="compositionally biased region" description="Pro residues" evidence="1">
    <location>
        <begin position="415"/>
        <end position="424"/>
    </location>
</feature>
<feature type="compositionally biased region" description="Low complexity" evidence="1">
    <location>
        <begin position="392"/>
        <end position="414"/>
    </location>
</feature>
<feature type="region of interest" description="Disordered" evidence="1">
    <location>
        <begin position="93"/>
        <end position="114"/>
    </location>
</feature>
<dbReference type="InterPro" id="IPR007877">
    <property type="entry name" value="DUF707"/>
</dbReference>
<dbReference type="PANTHER" id="PTHR31210:SF68">
    <property type="entry name" value="OS06G0727800 PROTEIN"/>
    <property type="match status" value="1"/>
</dbReference>
<evidence type="ECO:0000256" key="1">
    <source>
        <dbReference type="SAM" id="MobiDB-lite"/>
    </source>
</evidence>
<dbReference type="Proteomes" id="UP000243499">
    <property type="component" value="Chromosome 4"/>
</dbReference>
<accession>A0A2S3HG70</accession>
<dbReference type="EMBL" id="CM008049">
    <property type="protein sequence ID" value="PAN22249.1"/>
    <property type="molecule type" value="Genomic_DNA"/>
</dbReference>
<gene>
    <name evidence="2" type="ORF">PAHAL_4G006400</name>
</gene>
<reference evidence="2" key="1">
    <citation type="submission" date="2018-04" db="EMBL/GenBank/DDBJ databases">
        <title>WGS assembly of Panicum hallii.</title>
        <authorList>
            <person name="Lovell J."/>
            <person name="Jenkins J."/>
            <person name="Lowry D."/>
            <person name="Mamidi S."/>
            <person name="Sreedasyam A."/>
            <person name="Weng X."/>
            <person name="Barry K."/>
            <person name="Bonette J."/>
            <person name="Campitelli B."/>
            <person name="Daum C."/>
            <person name="Gordon S."/>
            <person name="Gould B."/>
            <person name="Lipzen A."/>
            <person name="Macqueen A."/>
            <person name="Palacio-Mejia J."/>
            <person name="Plott C."/>
            <person name="Shakirov E."/>
            <person name="Shu S."/>
            <person name="Yoshinaga Y."/>
            <person name="Zane M."/>
            <person name="Rokhsar D."/>
            <person name="Grimwood J."/>
            <person name="Schmutz J."/>
            <person name="Juenger T."/>
        </authorList>
    </citation>
    <scope>NUCLEOTIDE SEQUENCE [LARGE SCALE GENOMIC DNA]</scope>
    <source>
        <strain evidence="2">FIL2</strain>
    </source>
</reference>
<dbReference type="Gramene" id="PAN22249">
    <property type="protein sequence ID" value="PAN22249"/>
    <property type="gene ID" value="PAHAL_4G006400"/>
</dbReference>
<name>A0A2S3HG70_9POAL</name>
<evidence type="ECO:0000313" key="2">
    <source>
        <dbReference type="EMBL" id="PAN22249.1"/>
    </source>
</evidence>
<dbReference type="AlphaFoldDB" id="A0A2S3HG70"/>
<protein>
    <submittedName>
        <fullName evidence="2">Uncharacterized protein</fullName>
    </submittedName>
</protein>
<organism evidence="2">
    <name type="scientific">Panicum hallii</name>
    <dbReference type="NCBI Taxonomy" id="206008"/>
    <lineage>
        <taxon>Eukaryota</taxon>
        <taxon>Viridiplantae</taxon>
        <taxon>Streptophyta</taxon>
        <taxon>Embryophyta</taxon>
        <taxon>Tracheophyta</taxon>
        <taxon>Spermatophyta</taxon>
        <taxon>Magnoliopsida</taxon>
        <taxon>Liliopsida</taxon>
        <taxon>Poales</taxon>
        <taxon>Poaceae</taxon>
        <taxon>PACMAD clade</taxon>
        <taxon>Panicoideae</taxon>
        <taxon>Panicodae</taxon>
        <taxon>Paniceae</taxon>
        <taxon>Panicinae</taxon>
        <taxon>Panicum</taxon>
        <taxon>Panicum sect. Panicum</taxon>
    </lineage>
</organism>
<feature type="region of interest" description="Disordered" evidence="1">
    <location>
        <begin position="391"/>
        <end position="424"/>
    </location>
</feature>